<comment type="similarity">
    <text evidence="6">Belongs to the ABC-4 integral membrane protein family.</text>
</comment>
<evidence type="ECO:0000256" key="1">
    <source>
        <dbReference type="ARBA" id="ARBA00004651"/>
    </source>
</evidence>
<protein>
    <submittedName>
        <fullName evidence="9">ABC transporter permease YtrF</fullName>
    </submittedName>
</protein>
<evidence type="ECO:0000256" key="3">
    <source>
        <dbReference type="ARBA" id="ARBA00022692"/>
    </source>
</evidence>
<keyword evidence="5 7" id="KW-0472">Membrane</keyword>
<dbReference type="RefSeq" id="WP_077865552.1">
    <property type="nucleotide sequence ID" value="NZ_LZYZ01000004.1"/>
</dbReference>
<comment type="caution">
    <text evidence="9">The sequence shown here is derived from an EMBL/GenBank/DDBJ whole genome shotgun (WGS) entry which is preliminary data.</text>
</comment>
<accession>A0A1S8N620</accession>
<dbReference type="GO" id="GO:0022857">
    <property type="term" value="F:transmembrane transporter activity"/>
    <property type="evidence" value="ECO:0007669"/>
    <property type="project" value="TreeGrafter"/>
</dbReference>
<evidence type="ECO:0000313" key="10">
    <source>
        <dbReference type="Proteomes" id="UP000191154"/>
    </source>
</evidence>
<feature type="transmembrane region" description="Helical" evidence="7">
    <location>
        <begin position="843"/>
        <end position="860"/>
    </location>
</feature>
<evidence type="ECO:0000256" key="2">
    <source>
        <dbReference type="ARBA" id="ARBA00022475"/>
    </source>
</evidence>
<dbReference type="AlphaFoldDB" id="A0A1S8N620"/>
<feature type="domain" description="ABC3 transporter permease C-terminal" evidence="8">
    <location>
        <begin position="287"/>
        <end position="409"/>
    </location>
</feature>
<evidence type="ECO:0000256" key="6">
    <source>
        <dbReference type="ARBA" id="ARBA00038076"/>
    </source>
</evidence>
<evidence type="ECO:0000256" key="5">
    <source>
        <dbReference type="ARBA" id="ARBA00023136"/>
    </source>
</evidence>
<keyword evidence="4 7" id="KW-1133">Transmembrane helix</keyword>
<evidence type="ECO:0000256" key="7">
    <source>
        <dbReference type="SAM" id="Phobius"/>
    </source>
</evidence>
<dbReference type="Proteomes" id="UP000191154">
    <property type="component" value="Unassembled WGS sequence"/>
</dbReference>
<gene>
    <name evidence="9" type="primary">ytrF_1</name>
    <name evidence="9" type="ORF">CLOSAC_23020</name>
</gene>
<feature type="transmembrane region" description="Helical" evidence="7">
    <location>
        <begin position="20"/>
        <end position="44"/>
    </location>
</feature>
<name>A0A1S8N620_CLOSA</name>
<evidence type="ECO:0000259" key="8">
    <source>
        <dbReference type="Pfam" id="PF02687"/>
    </source>
</evidence>
<feature type="domain" description="ABC3 transporter permease C-terminal" evidence="8">
    <location>
        <begin position="751"/>
        <end position="866"/>
    </location>
</feature>
<keyword evidence="3 7" id="KW-0812">Transmembrane</keyword>
<feature type="transmembrane region" description="Helical" evidence="7">
    <location>
        <begin position="336"/>
        <end position="358"/>
    </location>
</feature>
<proteinExistence type="inferred from homology"/>
<feature type="transmembrane region" description="Helical" evidence="7">
    <location>
        <begin position="457"/>
        <end position="481"/>
    </location>
</feature>
<dbReference type="InterPro" id="IPR050250">
    <property type="entry name" value="Macrolide_Exporter_MacB"/>
</dbReference>
<dbReference type="EMBL" id="LZYZ01000004">
    <property type="protein sequence ID" value="OOM11875.1"/>
    <property type="molecule type" value="Genomic_DNA"/>
</dbReference>
<dbReference type="PANTHER" id="PTHR30572:SF4">
    <property type="entry name" value="ABC TRANSPORTER PERMEASE YTRF"/>
    <property type="match status" value="1"/>
</dbReference>
<feature type="transmembrane region" description="Helical" evidence="7">
    <location>
        <begin position="378"/>
        <end position="400"/>
    </location>
</feature>
<evidence type="ECO:0000313" key="9">
    <source>
        <dbReference type="EMBL" id="OOM11875.1"/>
    </source>
</evidence>
<dbReference type="InterPro" id="IPR003838">
    <property type="entry name" value="ABC3_permease_C"/>
</dbReference>
<comment type="subcellular location">
    <subcellularLocation>
        <location evidence="1">Cell membrane</location>
        <topology evidence="1">Multi-pass membrane protein</topology>
    </subcellularLocation>
</comment>
<organism evidence="9 10">
    <name type="scientific">Clostridium saccharobutylicum</name>
    <dbReference type="NCBI Taxonomy" id="169679"/>
    <lineage>
        <taxon>Bacteria</taxon>
        <taxon>Bacillati</taxon>
        <taxon>Bacillota</taxon>
        <taxon>Clostridia</taxon>
        <taxon>Eubacteriales</taxon>
        <taxon>Clostridiaceae</taxon>
        <taxon>Clostridium</taxon>
    </lineage>
</organism>
<sequence length="878" mass="98579">MKIMNEYTYHKIKKNKRYTISILVAITIASALLCSLYIFLYSIWDTKVTSTIEKTGYWHGELWDSISGDKLKYITENPDVEATMVKGSWVTAELSNTKRPYLLMRDADKNFWSDMNLKNNLTDGSLPKKAGEIVVSKLFFTDNPTYKIGDKLTLPIGNRMLDNKVISTQDYKKPGETFKTTGTKTYTIVGELDVSGISAYPGYIAMGYLDVLNIQPSDELTVYMRFVNPRKIYNTLPEIAESVGLTKNEYGQYGVMYNSQLLNLYGISDKSSTNTQLVIILAIAVTLFLLIMGAFVLIIYNAFSLSSNSRIKELSILKSLGATPRQIKYSVLYEGFLLWVAQLPIGLIIGYTFSYLVFSRVNGILSISEDYKNINVSLSWVVIAFSVISSLITVLVSAYIPARKVAKVPAISGIRQNSQVIKIKKMKRNLIINRIFGIEGELAASQFSANKKSLRTAVLSLSMCFILIAGYINIISIYNLADSKNNKVINHDITLNLNIMDEPSDKMLNEILSLPEAQDSVVRRQVRTSTYVTSDQESDIFAESGGFDGVNSNKYNVLKEDGKYRITVNLVGLGDQSFKKYCTEIGTDFEKYYKEGTATGVLLNSTYHTPANSKVIQQIPLLNINQGSKMLLYEKVEDDMNTNNKFDVQIGDVTDISPSDLGTARYSLAFIVPMKNYQQIVSDFSPDRKLESNRVSIDLLVGDKASPNVKEKLTQICSAYLGSEDFNIWSLVEERNHKELVQKAVAISVSAVALMIGIIGIFNAFSIVSNNIRLHRKEFAMLRSVGLTPKGLNKMLILEGLFFALKPIIISIPMVFIICWYMLRLTSITWIEFLAVFPGKAISIYSMLIFIAILLSYWFSSKSIKQNNIIEAMKDEIV</sequence>
<reference evidence="9 10" key="1">
    <citation type="submission" date="2016-05" db="EMBL/GenBank/DDBJ databases">
        <title>Microbial solvent formation.</title>
        <authorList>
            <person name="Poehlein A."/>
            <person name="Montoya Solano J.D."/>
            <person name="Flitsch S."/>
            <person name="Krabben P."/>
            <person name="Duerre P."/>
            <person name="Daniel R."/>
        </authorList>
    </citation>
    <scope>NUCLEOTIDE SEQUENCE [LARGE SCALE GENOMIC DNA]</scope>
    <source>
        <strain evidence="9 10">L1-8</strain>
    </source>
</reference>
<dbReference type="Pfam" id="PF02687">
    <property type="entry name" value="FtsX"/>
    <property type="match status" value="2"/>
</dbReference>
<feature type="transmembrane region" description="Helical" evidence="7">
    <location>
        <begin position="277"/>
        <end position="303"/>
    </location>
</feature>
<dbReference type="GO" id="GO:0005886">
    <property type="term" value="C:plasma membrane"/>
    <property type="evidence" value="ECO:0007669"/>
    <property type="project" value="UniProtKB-SubCell"/>
</dbReference>
<feature type="transmembrane region" description="Helical" evidence="7">
    <location>
        <begin position="745"/>
        <end position="768"/>
    </location>
</feature>
<feature type="transmembrane region" description="Helical" evidence="7">
    <location>
        <begin position="800"/>
        <end position="823"/>
    </location>
</feature>
<dbReference type="PANTHER" id="PTHR30572">
    <property type="entry name" value="MEMBRANE COMPONENT OF TRANSPORTER-RELATED"/>
    <property type="match status" value="1"/>
</dbReference>
<dbReference type="STRING" id="169679.CSACC_06320"/>
<keyword evidence="2" id="KW-1003">Cell membrane</keyword>
<evidence type="ECO:0000256" key="4">
    <source>
        <dbReference type="ARBA" id="ARBA00022989"/>
    </source>
</evidence>